<comment type="caution">
    <text evidence="5">The sequence shown here is derived from an EMBL/GenBank/DDBJ whole genome shotgun (WGS) entry which is preliminary data.</text>
</comment>
<dbReference type="PRINTS" id="PR00032">
    <property type="entry name" value="HTHARAC"/>
</dbReference>
<evidence type="ECO:0000256" key="3">
    <source>
        <dbReference type="ARBA" id="ARBA00023163"/>
    </source>
</evidence>
<sequence length="375" mass="42060">MTWVSLSKINQPSNFTQRHGGKAEGILTFLWSKTTILAQIAFAIPAMHQMFLIAYDNCYASSLSNLPDLFTIALSHWRQQRGNEMPPIAWQTLSTDGGAVRSASGLNIHPDGGLQAMHDQAIVVIPAMNYPGDRPFKAFLASHAPLLDWLREAHAQGATLCAHCTSSFILAETGLLNGRRATTSWWMTDKLRRDYPEIEVLTDAMLVEEPGIITAGAINAEKYMGLRLIERFMGMDIAKLSAATLLLDNQALDQTVYLREEKGDNHHDPAVVKVKVMLERRLSDDIALESLAADLGMSYRTLIRRFKRATNDTPLHYLQRLRINAAKRLLENSNMPIESLMQEVGYQDLSSFSKLFQRETGLTPSSYRRQARARS</sequence>
<dbReference type="Pfam" id="PF01965">
    <property type="entry name" value="DJ-1_PfpI"/>
    <property type="match status" value="1"/>
</dbReference>
<dbReference type="InterPro" id="IPR009057">
    <property type="entry name" value="Homeodomain-like_sf"/>
</dbReference>
<proteinExistence type="predicted"/>
<feature type="domain" description="HTH araC/xylS-type" evidence="4">
    <location>
        <begin position="272"/>
        <end position="370"/>
    </location>
</feature>
<dbReference type="PANTHER" id="PTHR43130:SF3">
    <property type="entry name" value="HTH-TYPE TRANSCRIPTIONAL REGULATOR RV1931C"/>
    <property type="match status" value="1"/>
</dbReference>
<keyword evidence="3" id="KW-0804">Transcription</keyword>
<keyword evidence="6" id="KW-1185">Reference proteome</keyword>
<dbReference type="InterPro" id="IPR052158">
    <property type="entry name" value="INH-QAR"/>
</dbReference>
<dbReference type="Pfam" id="PF12833">
    <property type="entry name" value="HTH_18"/>
    <property type="match status" value="1"/>
</dbReference>
<dbReference type="EMBL" id="JAAWWK010000002">
    <property type="protein sequence ID" value="NKI16674.1"/>
    <property type="molecule type" value="Genomic_DNA"/>
</dbReference>
<dbReference type="Gene3D" id="1.10.10.60">
    <property type="entry name" value="Homeodomain-like"/>
    <property type="match status" value="2"/>
</dbReference>
<evidence type="ECO:0000256" key="2">
    <source>
        <dbReference type="ARBA" id="ARBA00023125"/>
    </source>
</evidence>
<dbReference type="SMART" id="SM00342">
    <property type="entry name" value="HTH_ARAC"/>
    <property type="match status" value="1"/>
</dbReference>
<evidence type="ECO:0000259" key="4">
    <source>
        <dbReference type="PROSITE" id="PS01124"/>
    </source>
</evidence>
<evidence type="ECO:0000313" key="5">
    <source>
        <dbReference type="EMBL" id="NKI16674.1"/>
    </source>
</evidence>
<dbReference type="InterPro" id="IPR020449">
    <property type="entry name" value="Tscrpt_reg_AraC-type_HTH"/>
</dbReference>
<evidence type="ECO:0000256" key="1">
    <source>
        <dbReference type="ARBA" id="ARBA00023015"/>
    </source>
</evidence>
<reference evidence="5 6" key="1">
    <citation type="submission" date="2020-04" db="EMBL/GenBank/DDBJ databases">
        <authorList>
            <person name="Yoon J."/>
        </authorList>
    </citation>
    <scope>NUCLEOTIDE SEQUENCE [LARGE SCALE GENOMIC DNA]</scope>
    <source>
        <strain evidence="5 6">KMU-166</strain>
    </source>
</reference>
<organism evidence="5 6">
    <name type="scientific">Spongiibacter thalassae</name>
    <dbReference type="NCBI Taxonomy" id="2721624"/>
    <lineage>
        <taxon>Bacteria</taxon>
        <taxon>Pseudomonadati</taxon>
        <taxon>Pseudomonadota</taxon>
        <taxon>Gammaproteobacteria</taxon>
        <taxon>Cellvibrionales</taxon>
        <taxon>Spongiibacteraceae</taxon>
        <taxon>Spongiibacter</taxon>
    </lineage>
</organism>
<dbReference type="InterPro" id="IPR018060">
    <property type="entry name" value="HTH_AraC"/>
</dbReference>
<keyword evidence="1" id="KW-0805">Transcription regulation</keyword>
<dbReference type="Proteomes" id="UP000765845">
    <property type="component" value="Unassembled WGS sequence"/>
</dbReference>
<dbReference type="SUPFAM" id="SSF52317">
    <property type="entry name" value="Class I glutamine amidotransferase-like"/>
    <property type="match status" value="1"/>
</dbReference>
<dbReference type="InterPro" id="IPR029062">
    <property type="entry name" value="Class_I_gatase-like"/>
</dbReference>
<gene>
    <name evidence="5" type="ORF">HCU74_04475</name>
</gene>
<protein>
    <submittedName>
        <fullName evidence="5">Helix-turn-helix domain-containing protein</fullName>
    </submittedName>
</protein>
<dbReference type="PANTHER" id="PTHR43130">
    <property type="entry name" value="ARAC-FAMILY TRANSCRIPTIONAL REGULATOR"/>
    <property type="match status" value="1"/>
</dbReference>
<dbReference type="InterPro" id="IPR002818">
    <property type="entry name" value="DJ-1/PfpI"/>
</dbReference>
<dbReference type="SUPFAM" id="SSF46689">
    <property type="entry name" value="Homeodomain-like"/>
    <property type="match status" value="2"/>
</dbReference>
<dbReference type="Gene3D" id="3.40.50.880">
    <property type="match status" value="1"/>
</dbReference>
<name>A0ABX1GEL1_9GAMM</name>
<keyword evidence="2" id="KW-0238">DNA-binding</keyword>
<dbReference type="PROSITE" id="PS01124">
    <property type="entry name" value="HTH_ARAC_FAMILY_2"/>
    <property type="match status" value="1"/>
</dbReference>
<dbReference type="CDD" id="cd03138">
    <property type="entry name" value="GATase1_AraC_2"/>
    <property type="match status" value="1"/>
</dbReference>
<accession>A0ABX1GEL1</accession>
<evidence type="ECO:0000313" key="6">
    <source>
        <dbReference type="Proteomes" id="UP000765845"/>
    </source>
</evidence>
<dbReference type="RefSeq" id="WP_168449232.1">
    <property type="nucleotide sequence ID" value="NZ_JAAWWK010000002.1"/>
</dbReference>